<proteinExistence type="predicted"/>
<dbReference type="RefSeq" id="XP_049142947.1">
    <property type="nucleotide sequence ID" value="XM_049285804.1"/>
</dbReference>
<dbReference type="EMBL" id="CP019475">
    <property type="protein sequence ID" value="UQC81321.1"/>
    <property type="molecule type" value="Genomic_DNA"/>
</dbReference>
<dbReference type="KEGG" id="clup:CLUP02_06807"/>
<feature type="region of interest" description="Disordered" evidence="1">
    <location>
        <begin position="711"/>
        <end position="755"/>
    </location>
</feature>
<evidence type="ECO:0000256" key="1">
    <source>
        <dbReference type="SAM" id="MobiDB-lite"/>
    </source>
</evidence>
<dbReference type="Proteomes" id="UP000830671">
    <property type="component" value="Chromosome 3"/>
</dbReference>
<accession>A0A9Q8WFG7</accession>
<dbReference type="GeneID" id="73340814"/>
<reference evidence="2" key="1">
    <citation type="journal article" date="2021" name="Mol. Plant Microbe Interact.">
        <title>Complete Genome Sequence of the Plant-Pathogenic Fungus Colletotrichum lupini.</title>
        <authorList>
            <person name="Baroncelli R."/>
            <person name="Pensec F."/>
            <person name="Da Lio D."/>
            <person name="Boufleur T."/>
            <person name="Vicente I."/>
            <person name="Sarrocco S."/>
            <person name="Picot A."/>
            <person name="Baraldi E."/>
            <person name="Sukno S."/>
            <person name="Thon M."/>
            <person name="Le Floch G."/>
        </authorList>
    </citation>
    <scope>NUCLEOTIDE SEQUENCE</scope>
    <source>
        <strain evidence="2">IMI 504893</strain>
    </source>
</reference>
<dbReference type="AlphaFoldDB" id="A0A9Q8WFG7"/>
<sequence>MEQTSQDTYYSSGPGSLNKITPRALLNLPSKIVEHIIHALCQSCQSCDHGCEPTVAGRAYITSASRIPSPTMPWFVSEVSSRPIGAAPWPTFDTLRPISFFGVYGFVPDNASVGSTSSSRGLTRLKDAKLHITDSKAGLSTEGQAVSTELTPAWGGSQLIGKLPNITSLHIHGITQLKFLNDPPLLECCRSLEVFIFSRDESPDGSIIQELSWNNWSLDLEITPRQIVDQISIKVPKALKHLVIGPWFGWEGQYAPTHVYYRNRNQFMQEKLAKRNVIGSLRHFRNLEEVHLCQDVVLGPPKCMAPDENGYLLLETPPLSLKKLKISGTKAPHILLDKAPRGDMYDEPPRDLFELHKSVQQQSLMSDWPRIDEKDLIYLTKGFKQKGVAFYADQGGKQHVIGSFLIQLHLAILSHNLLNVTRFVQYYDINPKKHDAISLSDSPHRVSPRMTEPSRSRFLIGRSGTAWKDNSPAGRTTGPDGAELGASTVGEAKKSKGHTEFIPHELPRLAHSHFKAALDAVAVVQSGLAQPHHVPSISHSQGLFRLAMISSASGASQTDSPAVTPVSAPPTRARTALHILGPPQTRFSNTQPTPRPSFWDHQWNGQRPAPQHISVPDVPVPAWSHRPQSQALQLRFRGTLRAWCLSNPPTSKAPEFKGDNVPPLGMSRSNPPPFGTEIFLNSWSERVCDLPPSYRVSTLCPAPRSRSSLARVARCPQPASPSLTHMKKRSGGKRPSDSICCSGGHSGEIGHTPHPHTHLGLSIHHSASESLLGRQSVCPWYCGTVSPCGASTVRKRGQTQSKPMLRAPENIPRSFASSSSPSELVRANAKTRCKRLTHQASTAGTARLTAAMKLGGVSVIRESGGGNVGHESKRAISEFAK</sequence>
<feature type="region of interest" description="Disordered" evidence="1">
    <location>
        <begin position="465"/>
        <end position="486"/>
    </location>
</feature>
<keyword evidence="3" id="KW-1185">Reference proteome</keyword>
<organism evidence="2 3">
    <name type="scientific">Colletotrichum lupini</name>
    <dbReference type="NCBI Taxonomy" id="145971"/>
    <lineage>
        <taxon>Eukaryota</taxon>
        <taxon>Fungi</taxon>
        <taxon>Dikarya</taxon>
        <taxon>Ascomycota</taxon>
        <taxon>Pezizomycotina</taxon>
        <taxon>Sordariomycetes</taxon>
        <taxon>Hypocreomycetidae</taxon>
        <taxon>Glomerellales</taxon>
        <taxon>Glomerellaceae</taxon>
        <taxon>Colletotrichum</taxon>
        <taxon>Colletotrichum acutatum species complex</taxon>
    </lineage>
</organism>
<evidence type="ECO:0000313" key="3">
    <source>
        <dbReference type="Proteomes" id="UP000830671"/>
    </source>
</evidence>
<gene>
    <name evidence="2" type="ORF">CLUP02_06807</name>
</gene>
<evidence type="ECO:0000313" key="2">
    <source>
        <dbReference type="EMBL" id="UQC81321.1"/>
    </source>
</evidence>
<protein>
    <submittedName>
        <fullName evidence="2">Uncharacterized protein</fullName>
    </submittedName>
</protein>
<name>A0A9Q8WFG7_9PEZI</name>